<dbReference type="AlphaFoldDB" id="A0A7C4FEV8"/>
<accession>A0A7C4FEV8</accession>
<reference evidence="2" key="1">
    <citation type="journal article" date="2020" name="mSystems">
        <title>Genome- and Community-Level Interaction Insights into Carbon Utilization and Element Cycling Functions of Hydrothermarchaeota in Hydrothermal Sediment.</title>
        <authorList>
            <person name="Zhou Z."/>
            <person name="Liu Y."/>
            <person name="Xu W."/>
            <person name="Pan J."/>
            <person name="Luo Z.H."/>
            <person name="Li M."/>
        </authorList>
    </citation>
    <scope>NUCLEOTIDE SEQUENCE [LARGE SCALE GENOMIC DNA]</scope>
    <source>
        <strain evidence="2">SpSt-735</strain>
    </source>
</reference>
<name>A0A7C4FEV8_THEPE</name>
<evidence type="ECO:0000259" key="1">
    <source>
        <dbReference type="Pfam" id="PF00156"/>
    </source>
</evidence>
<evidence type="ECO:0000313" key="2">
    <source>
        <dbReference type="EMBL" id="HGI43809.1"/>
    </source>
</evidence>
<dbReference type="Pfam" id="PF00156">
    <property type="entry name" value="Pribosyltran"/>
    <property type="match status" value="1"/>
</dbReference>
<dbReference type="SUPFAM" id="SSF53271">
    <property type="entry name" value="PRTase-like"/>
    <property type="match status" value="1"/>
</dbReference>
<sequence length="218" mass="23563">MLVVLVFRDRVEAGRLLGEKLRAEGFQGPGVRILGIPRGGVVTASAAAEVTGGQLDVVVSRKLRAPFNPELGIGAVSEHDALHVNWEIVRELGVSQDYLEREIAHQKEVVRAYVEKFRMGEPLSLKGSVAVVVDDGVATGATVIAAAMACRRAGAEQVVVATPVIAEDVAPLVSRYCDKLVYVLRPAVLYAVGMYYEDFSEVTDEDVMKLLARFRKAG</sequence>
<organism evidence="2">
    <name type="scientific">Thermofilum pendens</name>
    <dbReference type="NCBI Taxonomy" id="2269"/>
    <lineage>
        <taxon>Archaea</taxon>
        <taxon>Thermoproteota</taxon>
        <taxon>Thermoprotei</taxon>
        <taxon>Thermofilales</taxon>
        <taxon>Thermofilaceae</taxon>
        <taxon>Thermofilum</taxon>
    </lineage>
</organism>
<feature type="domain" description="Phosphoribosyltransferase" evidence="1">
    <location>
        <begin position="15"/>
        <end position="164"/>
    </location>
</feature>
<gene>
    <name evidence="2" type="ORF">ENV17_05450</name>
</gene>
<dbReference type="EMBL" id="DTFI01000129">
    <property type="protein sequence ID" value="HGI43809.1"/>
    <property type="molecule type" value="Genomic_DNA"/>
</dbReference>
<dbReference type="Gene3D" id="3.40.50.2020">
    <property type="match status" value="1"/>
</dbReference>
<dbReference type="InterPro" id="IPR029057">
    <property type="entry name" value="PRTase-like"/>
</dbReference>
<keyword evidence="2" id="KW-0328">Glycosyltransferase</keyword>
<dbReference type="Gene3D" id="3.30.1310.20">
    <property type="entry name" value="PRTase-like"/>
    <property type="match status" value="1"/>
</dbReference>
<comment type="caution">
    <text evidence="2">The sequence shown here is derived from an EMBL/GenBank/DDBJ whole genome shotgun (WGS) entry which is preliminary data.</text>
</comment>
<dbReference type="InterPro" id="IPR000836">
    <property type="entry name" value="PRTase_dom"/>
</dbReference>
<protein>
    <submittedName>
        <fullName evidence="2">Phosphoribosyltransferase</fullName>
    </submittedName>
</protein>
<proteinExistence type="predicted"/>
<keyword evidence="2" id="KW-0808">Transferase</keyword>
<dbReference type="GO" id="GO:0016757">
    <property type="term" value="F:glycosyltransferase activity"/>
    <property type="evidence" value="ECO:0007669"/>
    <property type="project" value="UniProtKB-KW"/>
</dbReference>